<keyword evidence="2" id="KW-0812">Transmembrane</keyword>
<dbReference type="EMBL" id="JAMTCP010000003">
    <property type="protein sequence ID" value="MCP2257069.1"/>
    <property type="molecule type" value="Genomic_DNA"/>
</dbReference>
<organism evidence="3 4">
    <name type="scientific">Streptoalloteichus tenebrarius (strain ATCC 17920 / DSM 40477 / JCM 4838 / CBS 697.72 / NBRC 16177 / NCIMB 11028 / NRRL B-12390 / A12253. 1 / ISP 5477)</name>
    <name type="common">Streptomyces tenebrarius</name>
    <dbReference type="NCBI Taxonomy" id="1933"/>
    <lineage>
        <taxon>Bacteria</taxon>
        <taxon>Bacillati</taxon>
        <taxon>Actinomycetota</taxon>
        <taxon>Actinomycetes</taxon>
        <taxon>Pseudonocardiales</taxon>
        <taxon>Pseudonocardiaceae</taxon>
        <taxon>Streptoalloteichus</taxon>
    </lineage>
</organism>
<evidence type="ECO:0000313" key="4">
    <source>
        <dbReference type="Proteomes" id="UP001205311"/>
    </source>
</evidence>
<gene>
    <name evidence="3" type="ORF">LX15_000754</name>
</gene>
<keyword evidence="2" id="KW-0472">Membrane</keyword>
<dbReference type="RefSeq" id="WP_253668048.1">
    <property type="nucleotide sequence ID" value="NZ_JAMTCP010000003.1"/>
</dbReference>
<evidence type="ECO:0000256" key="1">
    <source>
        <dbReference type="SAM" id="MobiDB-lite"/>
    </source>
</evidence>
<keyword evidence="2" id="KW-1133">Transmembrane helix</keyword>
<protein>
    <recommendedName>
        <fullName evidence="5">Secreted protein</fullName>
    </recommendedName>
</protein>
<name>A0ABT1HNI0_STRSD</name>
<comment type="caution">
    <text evidence="3">The sequence shown here is derived from an EMBL/GenBank/DDBJ whole genome shotgun (WGS) entry which is preliminary data.</text>
</comment>
<feature type="transmembrane region" description="Helical" evidence="2">
    <location>
        <begin position="30"/>
        <end position="49"/>
    </location>
</feature>
<accession>A0ABT1HNI0</accession>
<evidence type="ECO:0000256" key="2">
    <source>
        <dbReference type="SAM" id="Phobius"/>
    </source>
</evidence>
<reference evidence="3 4" key="1">
    <citation type="submission" date="2022-06" db="EMBL/GenBank/DDBJ databases">
        <title>Genomic Encyclopedia of Archaeal and Bacterial Type Strains, Phase II (KMG-II): from individual species to whole genera.</title>
        <authorList>
            <person name="Goeker M."/>
        </authorList>
    </citation>
    <scope>NUCLEOTIDE SEQUENCE [LARGE SCALE GENOMIC DNA]</scope>
    <source>
        <strain evidence="3 4">DSM 40477</strain>
    </source>
</reference>
<dbReference type="Proteomes" id="UP001205311">
    <property type="component" value="Unassembled WGS sequence"/>
</dbReference>
<evidence type="ECO:0008006" key="5">
    <source>
        <dbReference type="Google" id="ProtNLM"/>
    </source>
</evidence>
<feature type="region of interest" description="Disordered" evidence="1">
    <location>
        <begin position="1"/>
        <end position="26"/>
    </location>
</feature>
<evidence type="ECO:0000313" key="3">
    <source>
        <dbReference type="EMBL" id="MCP2257069.1"/>
    </source>
</evidence>
<keyword evidence="4" id="KW-1185">Reference proteome</keyword>
<sequence>MVNVRRYTRRDGTTVRAHTRSAPRRGGGGAGLLALIPLTLLLGVGALLATHREGSQEEPTAAPAQQVGPTFAPIGVSHALPCGAHAYGEVKRFLDTTPCLALARALYEASEQGHRVLVAVAWAEMPDRASADALKELADREGSGNITELSQELPQHAGTRFTGRFYRARTDGATTVIAQSEPLTGTRDEALLDRVTQAAAHLPRPTR</sequence>
<proteinExistence type="predicted"/>